<dbReference type="Proteomes" id="UP001169242">
    <property type="component" value="Unassembled WGS sequence"/>
</dbReference>
<dbReference type="GO" id="GO:0016052">
    <property type="term" value="P:carbohydrate catabolic process"/>
    <property type="evidence" value="ECO:0007669"/>
    <property type="project" value="InterPro"/>
</dbReference>
<evidence type="ECO:0000313" key="2">
    <source>
        <dbReference type="EMBL" id="MDA3731514.1"/>
    </source>
</evidence>
<dbReference type="SUPFAM" id="SSF49344">
    <property type="entry name" value="CBD9-like"/>
    <property type="match status" value="1"/>
</dbReference>
<evidence type="ECO:0000313" key="3">
    <source>
        <dbReference type="Proteomes" id="UP001169242"/>
    </source>
</evidence>
<dbReference type="EMBL" id="JAQIFT010000037">
    <property type="protein sequence ID" value="MDA3731514.1"/>
    <property type="molecule type" value="Genomic_DNA"/>
</dbReference>
<reference evidence="2" key="1">
    <citation type="journal article" date="2023" name="Int. J. Syst. Evol. Microbiol.">
        <title>&lt;i&gt;Holtiella tumoricola&lt;/i&gt; gen. nov. sp. nov., isolated from a human clinical sample.</title>
        <authorList>
            <person name="Allen-Vercoe E."/>
            <person name="Daigneault M.C."/>
            <person name="Vancuren S.J."/>
            <person name="Cochrane K."/>
            <person name="O'Neal L.L."/>
            <person name="Sankaranarayanan K."/>
            <person name="Lawson P.A."/>
        </authorList>
    </citation>
    <scope>NUCLEOTIDE SEQUENCE</scope>
    <source>
        <strain evidence="2">CC70A</strain>
    </source>
</reference>
<dbReference type="GO" id="GO:0030246">
    <property type="term" value="F:carbohydrate binding"/>
    <property type="evidence" value="ECO:0007669"/>
    <property type="project" value="InterPro"/>
</dbReference>
<dbReference type="RefSeq" id="WP_271011888.1">
    <property type="nucleotide sequence ID" value="NZ_JAQIFT010000037.1"/>
</dbReference>
<sequence length="198" mass="22780">MSYTIQVKPEKVDWKEIEPISIASYPWGTDYMPTTTAWLYRIEGQGFCLKMRCEEENPRAVYTEANDPVYKDSCMEFFANYYPEVEGTGYVNFEMNSNGAVLCEYGQPGDRFYLKDKGFDVPTPVATKGEGYWEVELMIPDTFIKAVYGQEIIADKIKGNFYKCGDDTHTPHYGSWNPIANPFPAFHKPEFFGELIIK</sequence>
<dbReference type="InterPro" id="IPR010502">
    <property type="entry name" value="Carb-bd_dom_fam9"/>
</dbReference>
<gene>
    <name evidence="2" type="ORF">PBV87_08495</name>
</gene>
<protein>
    <submittedName>
        <fullName evidence="2">Carbohydrate-binding family 9-like protein</fullName>
    </submittedName>
</protein>
<dbReference type="Pfam" id="PF16011">
    <property type="entry name" value="CBM9_2"/>
    <property type="match status" value="1"/>
</dbReference>
<name>A0AA42DM47_9FIRM</name>
<dbReference type="GO" id="GO:0004553">
    <property type="term" value="F:hydrolase activity, hydrolyzing O-glycosyl compounds"/>
    <property type="evidence" value="ECO:0007669"/>
    <property type="project" value="InterPro"/>
</dbReference>
<dbReference type="Gene3D" id="2.60.40.1190">
    <property type="match status" value="1"/>
</dbReference>
<dbReference type="AlphaFoldDB" id="A0AA42DM47"/>
<proteinExistence type="predicted"/>
<comment type="caution">
    <text evidence="2">The sequence shown here is derived from an EMBL/GenBank/DDBJ whole genome shotgun (WGS) entry which is preliminary data.</text>
</comment>
<feature type="domain" description="Carbohydrate-binding" evidence="1">
    <location>
        <begin position="9"/>
        <end position="195"/>
    </location>
</feature>
<keyword evidence="3" id="KW-1185">Reference proteome</keyword>
<dbReference type="CDD" id="cd09620">
    <property type="entry name" value="CBM9_like_3"/>
    <property type="match status" value="1"/>
</dbReference>
<organism evidence="2 3">
    <name type="scientific">Holtiella tumoricola</name>
    <dbReference type="NCBI Taxonomy" id="3018743"/>
    <lineage>
        <taxon>Bacteria</taxon>
        <taxon>Bacillati</taxon>
        <taxon>Bacillota</taxon>
        <taxon>Clostridia</taxon>
        <taxon>Lachnospirales</taxon>
        <taxon>Cellulosilyticaceae</taxon>
        <taxon>Holtiella</taxon>
    </lineage>
</organism>
<evidence type="ECO:0000259" key="1">
    <source>
        <dbReference type="Pfam" id="PF16011"/>
    </source>
</evidence>
<accession>A0AA42DM47</accession>